<keyword evidence="6" id="KW-1185">Reference proteome</keyword>
<evidence type="ECO:0000313" key="4">
    <source>
        <dbReference type="EMBL" id="CAL6084322.1"/>
    </source>
</evidence>
<dbReference type="SMART" id="SM00501">
    <property type="entry name" value="BRIGHT"/>
    <property type="match status" value="1"/>
</dbReference>
<dbReference type="Proteomes" id="UP001642409">
    <property type="component" value="Unassembled WGS sequence"/>
</dbReference>
<dbReference type="GO" id="GO:0003677">
    <property type="term" value="F:DNA binding"/>
    <property type="evidence" value="ECO:0007669"/>
    <property type="project" value="InterPro"/>
</dbReference>
<dbReference type="CDD" id="cd16100">
    <property type="entry name" value="ARID"/>
    <property type="match status" value="1"/>
</dbReference>
<dbReference type="SUPFAM" id="SSF46774">
    <property type="entry name" value="ARID-like"/>
    <property type="match status" value="1"/>
</dbReference>
<organism evidence="2">
    <name type="scientific">Hexamita inflata</name>
    <dbReference type="NCBI Taxonomy" id="28002"/>
    <lineage>
        <taxon>Eukaryota</taxon>
        <taxon>Metamonada</taxon>
        <taxon>Diplomonadida</taxon>
        <taxon>Hexamitidae</taxon>
        <taxon>Hexamitinae</taxon>
        <taxon>Hexamita</taxon>
    </lineage>
</organism>
<evidence type="ECO:0000313" key="5">
    <source>
        <dbReference type="EMBL" id="CAL6099930.1"/>
    </source>
</evidence>
<dbReference type="AlphaFoldDB" id="A0AA86TZA9"/>
<dbReference type="EMBL" id="CAXDID020000525">
    <property type="protein sequence ID" value="CAL6099930.1"/>
    <property type="molecule type" value="Genomic_DNA"/>
</dbReference>
<dbReference type="EMBL" id="CATOUU010001029">
    <property type="protein sequence ID" value="CAI9967717.1"/>
    <property type="molecule type" value="Genomic_DNA"/>
</dbReference>
<dbReference type="Gene3D" id="1.10.150.60">
    <property type="entry name" value="ARID DNA-binding domain"/>
    <property type="match status" value="1"/>
</dbReference>
<dbReference type="EMBL" id="CAXDID020000378">
    <property type="protein sequence ID" value="CAL6084322.1"/>
    <property type="molecule type" value="Genomic_DNA"/>
</dbReference>
<comment type="caution">
    <text evidence="2">The sequence shown here is derived from an EMBL/GenBank/DDBJ whole genome shotgun (WGS) entry which is preliminary data.</text>
</comment>
<proteinExistence type="predicted"/>
<evidence type="ECO:0000313" key="3">
    <source>
        <dbReference type="EMBL" id="CAI9967717.1"/>
    </source>
</evidence>
<name>A0AA86TZA9_9EUKA</name>
<sequence>MTDQPRFVSYPDGNMSMSYEIPPPEAMDSFNQQYSFKSPVQTFQVPNSNPSGISQVFMQRISELGRSMNRDMRRIPRVGRKDLDLYKLYELVQTRGGYTNITQWKDLADELDLPQSVTNAGYILRTKYESFILPFEKQLLQQFPIVCEDKQNWIQSHAESQKQQFQYHSQQIQQVIQTQLRNQINNLPNNNNSSNSIKPKKASSLKRLKLDSLNPTDEQFQKLLMTYPQLESLELGSMSKITKVPFSFPITLKRLILKNLPEKLVEKFMEVLSQIELEELELGVGTPQVQVPGIYESLD</sequence>
<reference evidence="4 6" key="2">
    <citation type="submission" date="2024-07" db="EMBL/GenBank/DDBJ databases">
        <authorList>
            <person name="Akdeniz Z."/>
        </authorList>
    </citation>
    <scope>NUCLEOTIDE SEQUENCE [LARGE SCALE GENOMIC DNA]</scope>
</reference>
<dbReference type="PROSITE" id="PS51011">
    <property type="entry name" value="ARID"/>
    <property type="match status" value="1"/>
</dbReference>
<reference evidence="2" key="1">
    <citation type="submission" date="2023-06" db="EMBL/GenBank/DDBJ databases">
        <authorList>
            <person name="Kurt Z."/>
        </authorList>
    </citation>
    <scope>NUCLEOTIDE SEQUENCE</scope>
</reference>
<evidence type="ECO:0000313" key="6">
    <source>
        <dbReference type="Proteomes" id="UP001642409"/>
    </source>
</evidence>
<protein>
    <submittedName>
        <fullName evidence="2">ARID1 AT-rich interaction domain protein</fullName>
    </submittedName>
    <submittedName>
        <fullName evidence="4">ARID1_AT-rich interaction domain protein</fullName>
    </submittedName>
</protein>
<evidence type="ECO:0000313" key="2">
    <source>
        <dbReference type="EMBL" id="CAI9932727.1"/>
    </source>
</evidence>
<accession>A0AA86TZA9</accession>
<dbReference type="InterPro" id="IPR036431">
    <property type="entry name" value="ARID_dom_sf"/>
</dbReference>
<dbReference type="InterPro" id="IPR001606">
    <property type="entry name" value="ARID_dom"/>
</dbReference>
<gene>
    <name evidence="2" type="ORF">HINF_LOCUS20372</name>
    <name evidence="3" type="ORF">HINF_LOCUS55362</name>
    <name evidence="4" type="ORF">HINF_LOCUS62146</name>
    <name evidence="5" type="ORF">HINF_LOCUS70315</name>
</gene>
<feature type="domain" description="ARID" evidence="1">
    <location>
        <begin position="51"/>
        <end position="140"/>
    </location>
</feature>
<dbReference type="Pfam" id="PF01388">
    <property type="entry name" value="ARID"/>
    <property type="match status" value="1"/>
</dbReference>
<dbReference type="PANTHER" id="PTHR46691:SF1">
    <property type="entry name" value="AT-RICH INTERACTIVE DOMAIN-CONTAINING PROTEIN 2"/>
    <property type="match status" value="1"/>
</dbReference>
<dbReference type="SMART" id="SM01014">
    <property type="entry name" value="ARID"/>
    <property type="match status" value="1"/>
</dbReference>
<dbReference type="EMBL" id="CATOUU010000523">
    <property type="protein sequence ID" value="CAI9932727.1"/>
    <property type="molecule type" value="Genomic_DNA"/>
</dbReference>
<evidence type="ECO:0000259" key="1">
    <source>
        <dbReference type="PROSITE" id="PS51011"/>
    </source>
</evidence>
<dbReference type="PANTHER" id="PTHR46691">
    <property type="entry name" value="HIGH MOBILITY GROUP B PROTEIN 9"/>
    <property type="match status" value="1"/>
</dbReference>